<dbReference type="PROSITE" id="PS51195">
    <property type="entry name" value="Q_MOTIF"/>
    <property type="match status" value="1"/>
</dbReference>
<dbReference type="AlphaFoldDB" id="A0A3P8D049"/>
<dbReference type="Gene3D" id="3.40.50.300">
    <property type="entry name" value="P-loop containing nucleotide triphosphate hydrolases"/>
    <property type="match status" value="1"/>
</dbReference>
<keyword evidence="2" id="KW-0547">Nucleotide-binding</keyword>
<evidence type="ECO:0000256" key="1">
    <source>
        <dbReference type="ARBA" id="ARBA00012552"/>
    </source>
</evidence>
<protein>
    <recommendedName>
        <fullName evidence="1">RNA helicase</fullName>
        <ecNumber evidence="1">3.6.4.13</ecNumber>
    </recommendedName>
</protein>
<name>A0A3P8D049_HELPZ</name>
<keyword evidence="3" id="KW-0378">Hydrolase</keyword>
<evidence type="ECO:0000313" key="10">
    <source>
        <dbReference type="WBParaSite" id="HPBE_0002164801-mRNA-1"/>
    </source>
</evidence>
<keyword evidence="5" id="KW-0067">ATP-binding</keyword>
<organism evidence="8">
    <name type="scientific">Heligmosomoides polygyrus</name>
    <name type="common">Parasitic roundworm</name>
    <dbReference type="NCBI Taxonomy" id="6339"/>
    <lineage>
        <taxon>Eukaryota</taxon>
        <taxon>Metazoa</taxon>
        <taxon>Ecdysozoa</taxon>
        <taxon>Nematoda</taxon>
        <taxon>Chromadorea</taxon>
        <taxon>Rhabditida</taxon>
        <taxon>Rhabditina</taxon>
        <taxon>Rhabditomorpha</taxon>
        <taxon>Strongyloidea</taxon>
        <taxon>Heligmosomidae</taxon>
        <taxon>Heligmosomoides</taxon>
    </lineage>
</organism>
<evidence type="ECO:0000256" key="4">
    <source>
        <dbReference type="ARBA" id="ARBA00022806"/>
    </source>
</evidence>
<dbReference type="WBParaSite" id="HPBE_0002164801-mRNA-1">
    <property type="protein sequence ID" value="HPBE_0002164801-mRNA-1"/>
    <property type="gene ID" value="HPBE_0002164801"/>
</dbReference>
<evidence type="ECO:0000256" key="6">
    <source>
        <dbReference type="PROSITE-ProRule" id="PRU00552"/>
    </source>
</evidence>
<dbReference type="GO" id="GO:0003724">
    <property type="term" value="F:RNA helicase activity"/>
    <property type="evidence" value="ECO:0007669"/>
    <property type="project" value="UniProtKB-EC"/>
</dbReference>
<feature type="domain" description="DEAD-box RNA helicase Q" evidence="7">
    <location>
        <begin position="51"/>
        <end position="79"/>
    </location>
</feature>
<keyword evidence="4" id="KW-0347">Helicase</keyword>
<dbReference type="InterPro" id="IPR014014">
    <property type="entry name" value="RNA_helicase_DEAD_Q_motif"/>
</dbReference>
<evidence type="ECO:0000256" key="3">
    <source>
        <dbReference type="ARBA" id="ARBA00022801"/>
    </source>
</evidence>
<dbReference type="GO" id="GO:0005524">
    <property type="term" value="F:ATP binding"/>
    <property type="evidence" value="ECO:0007669"/>
    <property type="project" value="UniProtKB-KW"/>
</dbReference>
<reference evidence="8 9" key="1">
    <citation type="submission" date="2018-11" db="EMBL/GenBank/DDBJ databases">
        <authorList>
            <consortium name="Pathogen Informatics"/>
        </authorList>
    </citation>
    <scope>NUCLEOTIDE SEQUENCE [LARGE SCALE GENOMIC DNA]</scope>
</reference>
<accession>A0A3P8D049</accession>
<proteinExistence type="predicted"/>
<dbReference type="EMBL" id="UZAH01033203">
    <property type="protein sequence ID" value="VDP27128.1"/>
    <property type="molecule type" value="Genomic_DNA"/>
</dbReference>
<sequence>MRTKDLVSGARNSRNLLRLCSCSPYEVGYNMSSIPVDADGLIEGNYEQVVSTFDDMELKQNLLRGIYAFGFEKPSAIQQRAIVPCTTDKFLCTKAYGISPQYVRQWQPSMSGQVRGPITIRGWLVAGVFTGVYYKLKGIGIKDGVTQFPFGCATRSSGYCH</sequence>
<gene>
    <name evidence="8" type="ORF">HPBE_LOCUS21647</name>
</gene>
<dbReference type="InterPro" id="IPR027417">
    <property type="entry name" value="P-loop_NTPase"/>
</dbReference>
<keyword evidence="9" id="KW-1185">Reference proteome</keyword>
<evidence type="ECO:0000313" key="9">
    <source>
        <dbReference type="Proteomes" id="UP000050761"/>
    </source>
</evidence>
<evidence type="ECO:0000256" key="5">
    <source>
        <dbReference type="ARBA" id="ARBA00022840"/>
    </source>
</evidence>
<evidence type="ECO:0000259" key="7">
    <source>
        <dbReference type="PROSITE" id="PS51195"/>
    </source>
</evidence>
<reference evidence="10" key="2">
    <citation type="submission" date="2019-09" db="UniProtKB">
        <authorList>
            <consortium name="WormBaseParasite"/>
        </authorList>
    </citation>
    <scope>IDENTIFICATION</scope>
</reference>
<dbReference type="OrthoDB" id="10265785at2759"/>
<dbReference type="Proteomes" id="UP000050761">
    <property type="component" value="Unassembled WGS sequence"/>
</dbReference>
<feature type="short sequence motif" description="Q motif" evidence="6">
    <location>
        <begin position="51"/>
        <end position="79"/>
    </location>
</feature>
<evidence type="ECO:0000256" key="2">
    <source>
        <dbReference type="ARBA" id="ARBA00022741"/>
    </source>
</evidence>
<dbReference type="GO" id="GO:0016787">
    <property type="term" value="F:hydrolase activity"/>
    <property type="evidence" value="ECO:0007669"/>
    <property type="project" value="UniProtKB-KW"/>
</dbReference>
<dbReference type="EC" id="3.6.4.13" evidence="1"/>
<dbReference type="SUPFAM" id="SSF52540">
    <property type="entry name" value="P-loop containing nucleoside triphosphate hydrolases"/>
    <property type="match status" value="1"/>
</dbReference>
<evidence type="ECO:0000313" key="8">
    <source>
        <dbReference type="EMBL" id="VDP27128.1"/>
    </source>
</evidence>